<reference evidence="2 3" key="1">
    <citation type="submission" date="2023-07" db="EMBL/GenBank/DDBJ databases">
        <authorList>
            <person name="Girao M."/>
            <person name="Carvalho M.F."/>
        </authorList>
    </citation>
    <scope>NUCLEOTIDE SEQUENCE [LARGE SCALE GENOMIC DNA]</scope>
    <source>
        <strain evidence="2 3">YIM65754</strain>
    </source>
</reference>
<feature type="domain" description="HTH marR-type" evidence="1">
    <location>
        <begin position="1"/>
        <end position="135"/>
    </location>
</feature>
<dbReference type="Pfam" id="PF12802">
    <property type="entry name" value="MarR_2"/>
    <property type="match status" value="1"/>
</dbReference>
<dbReference type="RefSeq" id="WP_330136516.1">
    <property type="nucleotide sequence ID" value="NZ_JAUTXY010000017.1"/>
</dbReference>
<protein>
    <submittedName>
        <fullName evidence="2">MarR family transcriptional regulator</fullName>
    </submittedName>
</protein>
<organism evidence="2 3">
    <name type="scientific">Rhodococcus artemisiae</name>
    <dbReference type="NCBI Taxonomy" id="714159"/>
    <lineage>
        <taxon>Bacteria</taxon>
        <taxon>Bacillati</taxon>
        <taxon>Actinomycetota</taxon>
        <taxon>Actinomycetes</taxon>
        <taxon>Mycobacteriales</taxon>
        <taxon>Nocardiaceae</taxon>
        <taxon>Rhodococcus</taxon>
    </lineage>
</organism>
<sequence length="143" mass="16039">MTTVERSIAQQLRETLRPFWRRFSAHQSISVGKMGVLGYLADHGATTSSTLAVAERISPQAIATAVRELESLGLVVRTPDDEDRRRVWVELTDVGLDRLAQERATSNMWLERAIADRLSADEVEMLESVLPVLRKLVKALPDE</sequence>
<dbReference type="PANTHER" id="PTHR39515">
    <property type="entry name" value="CONSERVED PROTEIN"/>
    <property type="match status" value="1"/>
</dbReference>
<evidence type="ECO:0000259" key="1">
    <source>
        <dbReference type="PROSITE" id="PS50995"/>
    </source>
</evidence>
<evidence type="ECO:0000313" key="3">
    <source>
        <dbReference type="Proteomes" id="UP001336020"/>
    </source>
</evidence>
<dbReference type="InterPro" id="IPR052526">
    <property type="entry name" value="HTH-type_Bedaq_tolerance"/>
</dbReference>
<gene>
    <name evidence="2" type="ORF">Q7514_27940</name>
</gene>
<dbReference type="PRINTS" id="PR00598">
    <property type="entry name" value="HTHMARR"/>
</dbReference>
<dbReference type="InterPro" id="IPR000835">
    <property type="entry name" value="HTH_MarR-typ"/>
</dbReference>
<accession>A0ABU7LKC7</accession>
<dbReference type="PANTHER" id="PTHR39515:SF2">
    <property type="entry name" value="HTH-TYPE TRANSCRIPTIONAL REGULATOR RV0880"/>
    <property type="match status" value="1"/>
</dbReference>
<keyword evidence="3" id="KW-1185">Reference proteome</keyword>
<proteinExistence type="predicted"/>
<dbReference type="EMBL" id="JAUTXY010000017">
    <property type="protein sequence ID" value="MEE2061362.1"/>
    <property type="molecule type" value="Genomic_DNA"/>
</dbReference>
<dbReference type="SUPFAM" id="SSF46785">
    <property type="entry name" value="Winged helix' DNA-binding domain"/>
    <property type="match status" value="1"/>
</dbReference>
<dbReference type="PROSITE" id="PS50995">
    <property type="entry name" value="HTH_MARR_2"/>
    <property type="match status" value="1"/>
</dbReference>
<dbReference type="Proteomes" id="UP001336020">
    <property type="component" value="Unassembled WGS sequence"/>
</dbReference>
<name>A0ABU7LKC7_9NOCA</name>
<comment type="caution">
    <text evidence="2">The sequence shown here is derived from an EMBL/GenBank/DDBJ whole genome shotgun (WGS) entry which is preliminary data.</text>
</comment>
<evidence type="ECO:0000313" key="2">
    <source>
        <dbReference type="EMBL" id="MEE2061362.1"/>
    </source>
</evidence>
<dbReference type="Gene3D" id="1.10.10.10">
    <property type="entry name" value="Winged helix-like DNA-binding domain superfamily/Winged helix DNA-binding domain"/>
    <property type="match status" value="1"/>
</dbReference>
<dbReference type="SMART" id="SM00347">
    <property type="entry name" value="HTH_MARR"/>
    <property type="match status" value="1"/>
</dbReference>
<dbReference type="InterPro" id="IPR036390">
    <property type="entry name" value="WH_DNA-bd_sf"/>
</dbReference>
<dbReference type="InterPro" id="IPR036388">
    <property type="entry name" value="WH-like_DNA-bd_sf"/>
</dbReference>